<dbReference type="InterPro" id="IPR023213">
    <property type="entry name" value="CAT-like_dom_sf"/>
</dbReference>
<proteinExistence type="predicted"/>
<dbReference type="Proteomes" id="UP001230426">
    <property type="component" value="Unassembled WGS sequence"/>
</dbReference>
<reference evidence="2 3" key="1">
    <citation type="submission" date="2023-07" db="EMBL/GenBank/DDBJ databases">
        <title>Sequencing the genomes of 1000 actinobacteria strains.</title>
        <authorList>
            <person name="Klenk H.-P."/>
        </authorList>
    </citation>
    <scope>NUCLEOTIDE SEQUENCE [LARGE SCALE GENOMIC DNA]</scope>
    <source>
        <strain evidence="2 3">DSM 44109</strain>
    </source>
</reference>
<sequence length="376" mass="39894">MSHASFDLRGIPLVLHLNGPLDVPALLGACAAVAARHPVLGPVRVARTETSDRRYPEVAAAEVTRPFDLDQGPLARFTLVTLGRRSSRLIFTAHGRVFDGGSKDLLLHDLADAYFSRAALPPLAVPYGERPPADGAEAFWAERDHRPAGLVLPGLRAGTGGAGTGPGEIVEMVLGGAEFAAFAAAATALGATRFELLVAALGMLLRRYGATGSPLALDLGTRTDQTRHHIGNFVARVPFVPHPGPGEDLPAHLRAVQAELRELYRFRHAPPPATSAPVLLSYRRRAPAPSFPGLGTGVEWTVFNGAARRALHVQAVDGDLSLTLGLRFDPAVIGHDDVARVAGYLRALLRAIAGEPYAKVADLPAPPHHESDEELQ</sequence>
<evidence type="ECO:0000313" key="2">
    <source>
        <dbReference type="EMBL" id="MDP9861262.1"/>
    </source>
</evidence>
<comment type="caution">
    <text evidence="2">The sequence shown here is derived from an EMBL/GenBank/DDBJ whole genome shotgun (WGS) entry which is preliminary data.</text>
</comment>
<keyword evidence="3" id="KW-1185">Reference proteome</keyword>
<dbReference type="InterPro" id="IPR001242">
    <property type="entry name" value="Condensation_dom"/>
</dbReference>
<name>A0ABT9QXD1_9ACTN</name>
<feature type="domain" description="Condensation" evidence="1">
    <location>
        <begin position="52"/>
        <end position="265"/>
    </location>
</feature>
<organism evidence="2 3">
    <name type="scientific">Streptosporangium brasiliense</name>
    <dbReference type="NCBI Taxonomy" id="47480"/>
    <lineage>
        <taxon>Bacteria</taxon>
        <taxon>Bacillati</taxon>
        <taxon>Actinomycetota</taxon>
        <taxon>Actinomycetes</taxon>
        <taxon>Streptosporangiales</taxon>
        <taxon>Streptosporangiaceae</taxon>
        <taxon>Streptosporangium</taxon>
    </lineage>
</organism>
<dbReference type="Gene3D" id="3.30.559.10">
    <property type="entry name" value="Chloramphenicol acetyltransferase-like domain"/>
    <property type="match status" value="1"/>
</dbReference>
<dbReference type="RefSeq" id="WP_306856997.1">
    <property type="nucleotide sequence ID" value="NZ_JAUSRB010000001.1"/>
</dbReference>
<dbReference type="PANTHER" id="PTHR45527">
    <property type="entry name" value="NONRIBOSOMAL PEPTIDE SYNTHETASE"/>
    <property type="match status" value="1"/>
</dbReference>
<evidence type="ECO:0000259" key="1">
    <source>
        <dbReference type="Pfam" id="PF00668"/>
    </source>
</evidence>
<dbReference type="SUPFAM" id="SSF52777">
    <property type="entry name" value="CoA-dependent acyltransferases"/>
    <property type="match status" value="2"/>
</dbReference>
<evidence type="ECO:0000313" key="3">
    <source>
        <dbReference type="Proteomes" id="UP001230426"/>
    </source>
</evidence>
<accession>A0ABT9QXD1</accession>
<dbReference type="EMBL" id="JAUSRB010000001">
    <property type="protein sequence ID" value="MDP9861262.1"/>
    <property type="molecule type" value="Genomic_DNA"/>
</dbReference>
<dbReference type="Pfam" id="PF00668">
    <property type="entry name" value="Condensation"/>
    <property type="match status" value="1"/>
</dbReference>
<protein>
    <recommendedName>
        <fullName evidence="1">Condensation domain-containing protein</fullName>
    </recommendedName>
</protein>
<dbReference type="PANTHER" id="PTHR45527:SF1">
    <property type="entry name" value="FATTY ACID SYNTHASE"/>
    <property type="match status" value="1"/>
</dbReference>
<gene>
    <name evidence="2" type="ORF">J2S55_000521</name>
</gene>
<dbReference type="Gene3D" id="3.30.559.30">
    <property type="entry name" value="Nonribosomal peptide synthetase, condensation domain"/>
    <property type="match status" value="1"/>
</dbReference>